<dbReference type="PIRSF" id="PIRSF000534">
    <property type="entry name" value="PPi_PFK_TP0108"/>
    <property type="match status" value="1"/>
</dbReference>
<accession>A0AA95H6I5</accession>
<sequence length="431" mass="46626">MSKFTIDKLGKGQFPNPLHSMLNFRYRADHEGLLLQPEVLSQADNTDNIILPSQTVLEMAGPREWLYFNPKQVRAAIVTCGGLCPGLNAVIRGLVMQLWHVYGCQDILGIRFGYHGLGNDAIEPLTLTPDVVSPIKSLGGTILGSSRGTPPTSELVANLQKHQINMLFVIGGDGTMRGADALWQEIKRQHLEIAVVGIPKTIDNDIPYTRRTFGFDTAVAEAMQAINIAEVEAKGMPNGIGLVKLMGRHAGFITATACVASGHPNFCLIPEVDFALDGENGLLALLERRLAARHHAVIVVAEGAGQHLVQGVGTDASGNKKLGDIGTYLNEKINAHFKSKGWQFGLKYIEPSYLIRSAPPSAFDQLYCDQLARAAVHAAMAGKGGMLIGDWNGRLTHIPMSALQGASRRVNPNGELWFSVRENTGQPQVMG</sequence>
<evidence type="ECO:0000256" key="8">
    <source>
        <dbReference type="ARBA" id="ARBA00022842"/>
    </source>
</evidence>
<evidence type="ECO:0000256" key="3">
    <source>
        <dbReference type="ARBA" id="ARBA00022679"/>
    </source>
</evidence>
<dbReference type="GO" id="GO:0003872">
    <property type="term" value="F:6-phosphofructokinase activity"/>
    <property type="evidence" value="ECO:0007669"/>
    <property type="project" value="UniProtKB-EC"/>
</dbReference>
<keyword evidence="7" id="KW-0067">ATP-binding</keyword>
<dbReference type="AlphaFoldDB" id="A0AA95H6I5"/>
<dbReference type="KEGG" id="tdu:QJT80_10445"/>
<comment type="catalytic activity">
    <reaction evidence="11">
        <text>beta-D-fructose 6-phosphate + ATP = beta-D-fructose 1,6-bisphosphate + ADP + H(+)</text>
        <dbReference type="Rhea" id="RHEA:16109"/>
        <dbReference type="ChEBI" id="CHEBI:15378"/>
        <dbReference type="ChEBI" id="CHEBI:30616"/>
        <dbReference type="ChEBI" id="CHEBI:32966"/>
        <dbReference type="ChEBI" id="CHEBI:57634"/>
        <dbReference type="ChEBI" id="CHEBI:456216"/>
        <dbReference type="EC" id="2.7.1.11"/>
    </reaction>
</comment>
<keyword evidence="9" id="KW-0324">Glycolysis</keyword>
<evidence type="ECO:0000259" key="13">
    <source>
        <dbReference type="Pfam" id="PF00365"/>
    </source>
</evidence>
<name>A0AA95H6I5_9GAMM</name>
<keyword evidence="3 14" id="KW-0808">Transferase</keyword>
<evidence type="ECO:0000256" key="7">
    <source>
        <dbReference type="ARBA" id="ARBA00022840"/>
    </source>
</evidence>
<proteinExistence type="inferred from homology"/>
<dbReference type="InterPro" id="IPR022953">
    <property type="entry name" value="ATP_PFK"/>
</dbReference>
<keyword evidence="8" id="KW-0460">Magnesium</keyword>
<dbReference type="FunFam" id="3.40.50.450:FF:000002">
    <property type="entry name" value="ATP-dependent 6-phosphofructokinase"/>
    <property type="match status" value="1"/>
</dbReference>
<dbReference type="InterPro" id="IPR012004">
    <property type="entry name" value="PyroP-dep_PFK_TP0108"/>
</dbReference>
<dbReference type="InterPro" id="IPR000023">
    <property type="entry name" value="Phosphofructokinase_dom"/>
</dbReference>
<feature type="domain" description="Phosphofructokinase" evidence="13">
    <location>
        <begin position="74"/>
        <end position="378"/>
    </location>
</feature>
<evidence type="ECO:0000256" key="4">
    <source>
        <dbReference type="ARBA" id="ARBA00022723"/>
    </source>
</evidence>
<dbReference type="PRINTS" id="PR00476">
    <property type="entry name" value="PHFRCTKINASE"/>
</dbReference>
<dbReference type="Gene3D" id="3.40.50.450">
    <property type="match status" value="1"/>
</dbReference>
<dbReference type="PANTHER" id="PTHR45770">
    <property type="entry name" value="ATP-DEPENDENT 6-PHOSPHOFRUCTOKINASE 1"/>
    <property type="match status" value="1"/>
</dbReference>
<dbReference type="NCBIfam" id="NF005301">
    <property type="entry name" value="PRK06830.1"/>
    <property type="match status" value="1"/>
</dbReference>
<evidence type="ECO:0000256" key="2">
    <source>
        <dbReference type="ARBA" id="ARBA00003138"/>
    </source>
</evidence>
<comment type="function">
    <text evidence="2">Catalyzes the phosphorylation of D-fructose 6-phosphate, the first committing step of glycolysis. Uses inorganic phosphate (PPi) as phosphoryl donor instead of ATP like common ATP-dependent phosphofructokinases (ATP-PFKs), which renders the reaction reversible, and can thus function both in glycolysis and gluconeogenesis. Consistently, PPi-PFK can replace the enzymes of both the forward (ATP-PFK) and reverse (fructose-bisphosphatase (FBPase)) reactions.</text>
</comment>
<dbReference type="GO" id="GO:0005737">
    <property type="term" value="C:cytoplasm"/>
    <property type="evidence" value="ECO:0007669"/>
    <property type="project" value="UniProtKB-ARBA"/>
</dbReference>
<dbReference type="EC" id="2.7.1.11" evidence="14"/>
<dbReference type="InterPro" id="IPR050929">
    <property type="entry name" value="PFKA"/>
</dbReference>
<evidence type="ECO:0000256" key="6">
    <source>
        <dbReference type="ARBA" id="ARBA00022777"/>
    </source>
</evidence>
<keyword evidence="5" id="KW-0547">Nucleotide-binding</keyword>
<dbReference type="GO" id="GO:0005524">
    <property type="term" value="F:ATP binding"/>
    <property type="evidence" value="ECO:0007669"/>
    <property type="project" value="UniProtKB-KW"/>
</dbReference>
<dbReference type="EMBL" id="CP124755">
    <property type="protein sequence ID" value="WGZ89919.1"/>
    <property type="molecule type" value="Genomic_DNA"/>
</dbReference>
<evidence type="ECO:0000313" key="14">
    <source>
        <dbReference type="EMBL" id="WGZ89919.1"/>
    </source>
</evidence>
<dbReference type="Proteomes" id="UP001300672">
    <property type="component" value="Chromosome"/>
</dbReference>
<protein>
    <submittedName>
        <fullName evidence="14">ATP-dependent 6-phosphofructokinase</fullName>
        <ecNumber evidence="14">2.7.1.11</ecNumber>
    </submittedName>
</protein>
<evidence type="ECO:0000256" key="11">
    <source>
        <dbReference type="ARBA" id="ARBA00048070"/>
    </source>
</evidence>
<reference evidence="14" key="2">
    <citation type="submission" date="2023-04" db="EMBL/GenBank/DDBJ databases">
        <authorList>
            <person name="Beletskiy A.V."/>
            <person name="Mardanov A.V."/>
            <person name="Ravin N.V."/>
        </authorList>
    </citation>
    <scope>NUCLEOTIDE SEQUENCE</scope>
    <source>
        <strain evidence="14">GKL-01</strain>
    </source>
</reference>
<gene>
    <name evidence="14" type="ORF">QJT80_10445</name>
</gene>
<keyword evidence="6" id="KW-0418">Kinase</keyword>
<evidence type="ECO:0000256" key="5">
    <source>
        <dbReference type="ARBA" id="ARBA00022741"/>
    </source>
</evidence>
<evidence type="ECO:0000256" key="9">
    <source>
        <dbReference type="ARBA" id="ARBA00023152"/>
    </source>
</evidence>
<dbReference type="InterPro" id="IPR035966">
    <property type="entry name" value="PKF_sf"/>
</dbReference>
<comment type="cofactor">
    <cofactor evidence="1">
        <name>Mg(2+)</name>
        <dbReference type="ChEBI" id="CHEBI:18420"/>
    </cofactor>
</comment>
<comment type="similarity">
    <text evidence="10">Belongs to the phosphofructokinase type A (PFKA) family.</text>
</comment>
<organism evidence="14">
    <name type="scientific">Candidatus Thiocaldithrix dubininis</name>
    <dbReference type="NCBI Taxonomy" id="3080823"/>
    <lineage>
        <taxon>Bacteria</taxon>
        <taxon>Pseudomonadati</taxon>
        <taxon>Pseudomonadota</taxon>
        <taxon>Gammaproteobacteria</taxon>
        <taxon>Thiotrichales</taxon>
        <taxon>Thiotrichaceae</taxon>
        <taxon>Candidatus Thiocaldithrix</taxon>
    </lineage>
</organism>
<dbReference type="GO" id="GO:0047334">
    <property type="term" value="F:diphosphate-fructose-6-phosphate 1-phosphotransferase activity"/>
    <property type="evidence" value="ECO:0007669"/>
    <property type="project" value="UniProtKB-EC"/>
</dbReference>
<dbReference type="GO" id="GO:0006002">
    <property type="term" value="P:fructose 6-phosphate metabolic process"/>
    <property type="evidence" value="ECO:0007669"/>
    <property type="project" value="InterPro"/>
</dbReference>
<evidence type="ECO:0000256" key="10">
    <source>
        <dbReference type="ARBA" id="ARBA00038478"/>
    </source>
</evidence>
<evidence type="ECO:0000256" key="1">
    <source>
        <dbReference type="ARBA" id="ARBA00001946"/>
    </source>
</evidence>
<evidence type="ECO:0000256" key="12">
    <source>
        <dbReference type="ARBA" id="ARBA00048072"/>
    </source>
</evidence>
<comment type="catalytic activity">
    <reaction evidence="12">
        <text>beta-D-fructose 6-phosphate + diphosphate = beta-D-fructose 1,6-bisphosphate + phosphate + H(+)</text>
        <dbReference type="Rhea" id="RHEA:13613"/>
        <dbReference type="ChEBI" id="CHEBI:15378"/>
        <dbReference type="ChEBI" id="CHEBI:32966"/>
        <dbReference type="ChEBI" id="CHEBI:33019"/>
        <dbReference type="ChEBI" id="CHEBI:43474"/>
        <dbReference type="ChEBI" id="CHEBI:57634"/>
        <dbReference type="EC" id="2.7.1.90"/>
    </reaction>
</comment>
<reference evidence="14" key="1">
    <citation type="journal article" date="2023" name="Int. J. Mol. Sci.">
        <title>Metagenomics Revealed a New Genus 'Candidatus Thiocaldithrix dubininis' gen. nov., sp. nov. and a New Species 'Candidatus Thiothrix putei' sp. nov. in the Family Thiotrichaceae, Some Members of Which Have Traits of Both Na+- and H+-Motive Energetics.</title>
        <authorList>
            <person name="Ravin N.V."/>
            <person name="Muntyan M.S."/>
            <person name="Smolyakov D.D."/>
            <person name="Rudenko T.S."/>
            <person name="Beletsky A.V."/>
            <person name="Mardanov A.V."/>
            <person name="Grabovich M.Y."/>
        </authorList>
    </citation>
    <scope>NUCLEOTIDE SEQUENCE</scope>
    <source>
        <strain evidence="14">GKL-01</strain>
    </source>
</reference>
<keyword evidence="4" id="KW-0479">Metal-binding</keyword>
<dbReference type="GO" id="GO:0046872">
    <property type="term" value="F:metal ion binding"/>
    <property type="evidence" value="ECO:0007669"/>
    <property type="project" value="UniProtKB-KW"/>
</dbReference>
<dbReference type="SUPFAM" id="SSF53784">
    <property type="entry name" value="Phosphofructokinase"/>
    <property type="match status" value="1"/>
</dbReference>
<dbReference type="Pfam" id="PF00365">
    <property type="entry name" value="PFK"/>
    <property type="match status" value="1"/>
</dbReference>